<accession>A0A2I7KBE7</accession>
<sequence>MARDEKSRAIGKIVSVAADRLVVELHRGSDNFTVVGFDDVHYVATLGSYLMVPMQAEYVVLEVVGLREKDFTASQSPQSDMDKTSSAKFLDVVPVGSMPTRGGSFRFGVSTFPPLYADALYARDEDLDRIFNVDLPPKNDIRFDRNGASVDGTVPYTIEIGTSAIFKDYPVRARLDELFGGHVAVLGNTGSGKSCTVATIFQSVFSKPDEFSAQGAAFVIFDVNGEYRKALDNLPDTVRSMYLKASEPGAPIPESSDERKDAEVKDRFRLPHWFMSVDEWALLLRASEKSQLPALRTALGLTTLFNETPVDDVVDDPNKKTELVEIQNHVLAKIIYSILHGDSSSPSKVDRILAVLGTFSTADISKDTVSPGLKVYFGQFKDGANTDSTDGYDKLLELLQEHHKDEPVLPSYNNKPFSFERLQAALNLALFYEEANGNKQIRDYCSQLVTRLKSVIDNPDYEFLRVDVGTLKEYDREHVAYVDRLLGIEKDADSYKKLRQVCCIDLNDASDEIVELASAVVSRLIFDRMRRADPRNALPVHLILEEAHRYISERPNRFAIDAGITFQRIAKEGRKYGAFLIVASQRPSELSKTVLSQCNNFIIHRIQNPDDLSQIKQMTPFISETVLRRLPSLPKQHALIFGNSVNIPTTFRVRDADPTPHSSDTAIRQIWYAPHDPKVIWTV</sequence>
<dbReference type="RefSeq" id="WP_102883857.1">
    <property type="nucleotide sequence ID" value="NZ_CP010725.1"/>
</dbReference>
<reference evidence="2 3" key="2">
    <citation type="journal article" date="2017" name="Genome Biol. Evol.">
        <title>Trajectories and Drivers of Genome Evolution in Surface-Associated Marine Phaeobacter.</title>
        <authorList>
            <person name="Freese H.M."/>
            <person name="Sikorski J."/>
            <person name="Bunk B."/>
            <person name="Scheuner C."/>
            <person name="Meier-Kolthoff J.P."/>
            <person name="Sproer C."/>
            <person name="Gram L."/>
            <person name="Overmann J."/>
        </authorList>
    </citation>
    <scope>NUCLEOTIDE SEQUENCE [LARGE SCALE GENOMIC DNA]</scope>
    <source>
        <strain evidence="2 3">P88</strain>
    </source>
</reference>
<organism evidence="2 3">
    <name type="scientific">Phaeobacter inhibens</name>
    <dbReference type="NCBI Taxonomy" id="221822"/>
    <lineage>
        <taxon>Bacteria</taxon>
        <taxon>Pseudomonadati</taxon>
        <taxon>Pseudomonadota</taxon>
        <taxon>Alphaproteobacteria</taxon>
        <taxon>Rhodobacterales</taxon>
        <taxon>Roseobacteraceae</taxon>
        <taxon>Phaeobacter</taxon>
    </lineage>
</organism>
<dbReference type="EMBL" id="CP010725">
    <property type="protein sequence ID" value="AUQ99926.1"/>
    <property type="molecule type" value="Genomic_DNA"/>
</dbReference>
<dbReference type="SUPFAM" id="SSF52540">
    <property type="entry name" value="P-loop containing nucleoside triphosphate hydrolases"/>
    <property type="match status" value="1"/>
</dbReference>
<dbReference type="PANTHER" id="PTHR42957">
    <property type="entry name" value="HELICASE MJ1565-RELATED"/>
    <property type="match status" value="1"/>
</dbReference>
<dbReference type="PANTHER" id="PTHR42957:SF1">
    <property type="entry name" value="HELICASE MJ1565-RELATED"/>
    <property type="match status" value="1"/>
</dbReference>
<dbReference type="Proteomes" id="UP000236447">
    <property type="component" value="Chromosome"/>
</dbReference>
<dbReference type="InterPro" id="IPR027417">
    <property type="entry name" value="P-loop_NTPase"/>
</dbReference>
<dbReference type="InterPro" id="IPR008571">
    <property type="entry name" value="HerA-like"/>
</dbReference>
<evidence type="ECO:0000313" key="3">
    <source>
        <dbReference type="Proteomes" id="UP000236447"/>
    </source>
</evidence>
<evidence type="ECO:0000259" key="1">
    <source>
        <dbReference type="Pfam" id="PF01935"/>
    </source>
</evidence>
<dbReference type="CDD" id="cd01127">
    <property type="entry name" value="TrwB_TraG_TraD_VirD4"/>
    <property type="match status" value="1"/>
</dbReference>
<feature type="domain" description="Helicase HerA central" evidence="1">
    <location>
        <begin position="158"/>
        <end position="299"/>
    </location>
</feature>
<dbReference type="AlphaFoldDB" id="A0A2I7KBE7"/>
<dbReference type="Gene3D" id="3.40.50.300">
    <property type="entry name" value="P-loop containing nucleotide triphosphate hydrolases"/>
    <property type="match status" value="2"/>
</dbReference>
<dbReference type="InterPro" id="IPR002789">
    <property type="entry name" value="HerA_central"/>
</dbReference>
<dbReference type="Pfam" id="PF01935">
    <property type="entry name" value="DUF87"/>
    <property type="match status" value="1"/>
</dbReference>
<reference evidence="2 3" key="1">
    <citation type="journal article" date="2017" name="Front. Microbiol.">
        <title>Phaeobacter piscinae sp. nov., a species of the Roseobacter group and potential aquaculture probiont.</title>
        <authorList>
            <person name="Sonnenschein E.C."/>
            <person name="Phippen C.B.W."/>
            <person name="Nielsen K.F."/>
            <person name="Mateiu R.V."/>
            <person name="Melchiorsen J."/>
            <person name="Gram L."/>
            <person name="Overmann J."/>
            <person name="Freese H.M."/>
        </authorList>
    </citation>
    <scope>NUCLEOTIDE SEQUENCE [LARGE SCALE GENOMIC DNA]</scope>
    <source>
        <strain evidence="2 3">P88</strain>
    </source>
</reference>
<evidence type="ECO:0000313" key="2">
    <source>
        <dbReference type="EMBL" id="AUQ99926.1"/>
    </source>
</evidence>
<proteinExistence type="predicted"/>
<gene>
    <name evidence="2" type="ORF">PhaeoP88_02571</name>
</gene>
<name>A0A2I7KBE7_9RHOB</name>
<protein>
    <submittedName>
        <fullName evidence="2">Type IV secretory pathway, VirB4 component</fullName>
    </submittedName>
</protein>